<dbReference type="SFLD" id="SFLDS00003">
    <property type="entry name" value="Haloacid_Dehalogenase"/>
    <property type="match status" value="1"/>
</dbReference>
<dbReference type="InterPro" id="IPR041492">
    <property type="entry name" value="HAD_2"/>
</dbReference>
<comment type="caution">
    <text evidence="1">The sequence shown here is derived from an EMBL/GenBank/DDBJ whole genome shotgun (WGS) entry which is preliminary data.</text>
</comment>
<accession>A0ABT9LVM9</accession>
<evidence type="ECO:0000313" key="2">
    <source>
        <dbReference type="Proteomes" id="UP001229209"/>
    </source>
</evidence>
<dbReference type="Proteomes" id="UP001229209">
    <property type="component" value="Unassembled WGS sequence"/>
</dbReference>
<dbReference type="SUPFAM" id="SSF56784">
    <property type="entry name" value="HAD-like"/>
    <property type="match status" value="1"/>
</dbReference>
<sequence>MYRTLLFDVDGVMLSEERYFDATALTVIELWNRSCYLGLSAQPLDSIQDNPTETYIRNARQYVFADDRALFAMKSKGINANWDMVYLLFAFALGRLLDETATVTISKYQPSEDMAAYLCRVGHVLQSREGHRNLPDFQKFVCLAESASDKADLMNKVNEKLRRLVSANEEKIFFQKLWELGCQVFQTWYLGQQSDSPLSHEKRGFLHDEEAIVDIERFRALLIHLQSSGIALGIATGRPDVETRVPLSHLGLLSLFDKKRISTASDVLHTERQYPEFAPLSKPHPFSYLRSLLATEDVEQVLHTSLPLSDHIARQVLIVGDSVADAICAQKIGCDFAAVLTGPSGEAARAEFEALGANYIFKDVLELFSLFAK</sequence>
<dbReference type="PANTHER" id="PTHR43434">
    <property type="entry name" value="PHOSPHOGLYCOLATE PHOSPHATASE"/>
    <property type="match status" value="1"/>
</dbReference>
<organism evidence="1 2">
    <name type="scientific">Alicyclobacillus tolerans</name>
    <dbReference type="NCBI Taxonomy" id="90970"/>
    <lineage>
        <taxon>Bacteria</taxon>
        <taxon>Bacillati</taxon>
        <taxon>Bacillota</taxon>
        <taxon>Bacilli</taxon>
        <taxon>Bacillales</taxon>
        <taxon>Alicyclobacillaceae</taxon>
        <taxon>Alicyclobacillus</taxon>
    </lineage>
</organism>
<dbReference type="SFLD" id="SFLDG01129">
    <property type="entry name" value="C1.5:_HAD__Beta-PGM__Phosphata"/>
    <property type="match status" value="1"/>
</dbReference>
<dbReference type="InterPro" id="IPR023214">
    <property type="entry name" value="HAD_sf"/>
</dbReference>
<dbReference type="EMBL" id="JAURUO010000006">
    <property type="protein sequence ID" value="MDP9728327.1"/>
    <property type="molecule type" value="Genomic_DNA"/>
</dbReference>
<dbReference type="PANTHER" id="PTHR43434:SF1">
    <property type="entry name" value="PHOSPHOGLYCOLATE PHOSPHATASE"/>
    <property type="match status" value="1"/>
</dbReference>
<gene>
    <name evidence="1" type="ORF">J2S04_001264</name>
</gene>
<dbReference type="CDD" id="cd01427">
    <property type="entry name" value="HAD_like"/>
    <property type="match status" value="1"/>
</dbReference>
<dbReference type="InterPro" id="IPR050155">
    <property type="entry name" value="HAD-like_hydrolase_sf"/>
</dbReference>
<dbReference type="Gene3D" id="3.40.50.1000">
    <property type="entry name" value="HAD superfamily/HAD-like"/>
    <property type="match status" value="1"/>
</dbReference>
<name>A0ABT9LVM9_9BACL</name>
<evidence type="ECO:0000313" key="1">
    <source>
        <dbReference type="EMBL" id="MDP9728327.1"/>
    </source>
</evidence>
<dbReference type="RefSeq" id="WP_306953932.1">
    <property type="nucleotide sequence ID" value="NZ_JAURUO010000006.1"/>
</dbReference>
<dbReference type="InterPro" id="IPR036412">
    <property type="entry name" value="HAD-like_sf"/>
</dbReference>
<dbReference type="Pfam" id="PF13419">
    <property type="entry name" value="HAD_2"/>
    <property type="match status" value="1"/>
</dbReference>
<reference evidence="1 2" key="1">
    <citation type="submission" date="2023-07" db="EMBL/GenBank/DDBJ databases">
        <title>Genomic Encyclopedia of Type Strains, Phase IV (KMG-IV): sequencing the most valuable type-strain genomes for metagenomic binning, comparative biology and taxonomic classification.</title>
        <authorList>
            <person name="Goeker M."/>
        </authorList>
    </citation>
    <scope>NUCLEOTIDE SEQUENCE [LARGE SCALE GENOMIC DNA]</scope>
    <source>
        <strain evidence="1 2">DSM 25924</strain>
    </source>
</reference>
<protein>
    <submittedName>
        <fullName evidence="1">Phosphoglycolate phosphatase-like HAD superfamily hydrolase</fullName>
    </submittedName>
</protein>
<proteinExistence type="predicted"/>
<keyword evidence="2" id="KW-1185">Reference proteome</keyword>